<dbReference type="InterPro" id="IPR027417">
    <property type="entry name" value="P-loop_NTPase"/>
</dbReference>
<keyword evidence="3" id="KW-0547">Nucleotide-binding</keyword>
<dbReference type="Pfam" id="PF00071">
    <property type="entry name" value="Ras"/>
    <property type="match status" value="1"/>
</dbReference>
<dbReference type="PROSITE" id="PS51419">
    <property type="entry name" value="RAB"/>
    <property type="match status" value="1"/>
</dbReference>
<dbReference type="GO" id="GO:0003924">
    <property type="term" value="F:GTPase activity"/>
    <property type="evidence" value="ECO:0007669"/>
    <property type="project" value="InterPro"/>
</dbReference>
<evidence type="ECO:0000256" key="5">
    <source>
        <dbReference type="ARBA" id="ARBA00023136"/>
    </source>
</evidence>
<dbReference type="InterPro" id="IPR005225">
    <property type="entry name" value="Small_GTP-bd"/>
</dbReference>
<dbReference type="PANTHER" id="PTHR24072">
    <property type="entry name" value="RHO FAMILY GTPASE"/>
    <property type="match status" value="1"/>
</dbReference>
<dbReference type="InterPro" id="IPR001806">
    <property type="entry name" value="Small_GTPase"/>
</dbReference>
<dbReference type="GO" id="GO:0007264">
    <property type="term" value="P:small GTPase-mediated signal transduction"/>
    <property type="evidence" value="ECO:0007669"/>
    <property type="project" value="InterPro"/>
</dbReference>
<organism evidence="6 7">
    <name type="scientific">Mollisia scopiformis</name>
    <name type="common">Conifer needle endophyte fungus</name>
    <name type="synonym">Phialocephala scopiformis</name>
    <dbReference type="NCBI Taxonomy" id="149040"/>
    <lineage>
        <taxon>Eukaryota</taxon>
        <taxon>Fungi</taxon>
        <taxon>Dikarya</taxon>
        <taxon>Ascomycota</taxon>
        <taxon>Pezizomycotina</taxon>
        <taxon>Leotiomycetes</taxon>
        <taxon>Helotiales</taxon>
        <taxon>Mollisiaceae</taxon>
        <taxon>Mollisia</taxon>
    </lineage>
</organism>
<dbReference type="SUPFAM" id="SSF52540">
    <property type="entry name" value="P-loop containing nucleoside triphosphate hydrolases"/>
    <property type="match status" value="1"/>
</dbReference>
<dbReference type="FunFam" id="3.40.50.300:FF:002060">
    <property type="entry name" value="Rho family GTPase"/>
    <property type="match status" value="1"/>
</dbReference>
<dbReference type="GO" id="GO:0005525">
    <property type="term" value="F:GTP binding"/>
    <property type="evidence" value="ECO:0007669"/>
    <property type="project" value="UniProtKB-KW"/>
</dbReference>
<dbReference type="GeneID" id="28817176"/>
<comment type="subcellular location">
    <subcellularLocation>
        <location evidence="1">Membrane</location>
    </subcellularLocation>
</comment>
<dbReference type="EMBL" id="KQ947408">
    <property type="protein sequence ID" value="KUJ21159.1"/>
    <property type="molecule type" value="Genomic_DNA"/>
</dbReference>
<dbReference type="SMART" id="SM00174">
    <property type="entry name" value="RHO"/>
    <property type="match status" value="1"/>
</dbReference>
<dbReference type="GO" id="GO:0016020">
    <property type="term" value="C:membrane"/>
    <property type="evidence" value="ECO:0007669"/>
    <property type="project" value="UniProtKB-SubCell"/>
</dbReference>
<dbReference type="Gene3D" id="3.40.50.300">
    <property type="entry name" value="P-loop containing nucleotide triphosphate hydrolases"/>
    <property type="match status" value="1"/>
</dbReference>
<keyword evidence="5" id="KW-0472">Membrane</keyword>
<dbReference type="RefSeq" id="XP_018075514.1">
    <property type="nucleotide sequence ID" value="XM_018207450.1"/>
</dbReference>
<dbReference type="OrthoDB" id="8830751at2759"/>
<dbReference type="PROSITE" id="PS51421">
    <property type="entry name" value="RAS"/>
    <property type="match status" value="1"/>
</dbReference>
<keyword evidence="4" id="KW-0342">GTP-binding</keyword>
<dbReference type="SMART" id="SM00173">
    <property type="entry name" value="RAS"/>
    <property type="match status" value="1"/>
</dbReference>
<keyword evidence="7" id="KW-1185">Reference proteome</keyword>
<dbReference type="PRINTS" id="PR00449">
    <property type="entry name" value="RASTRNSFRMNG"/>
</dbReference>
<dbReference type="NCBIfam" id="TIGR00231">
    <property type="entry name" value="small_GTP"/>
    <property type="match status" value="1"/>
</dbReference>
<protein>
    <submittedName>
        <fullName evidence="6">Belong to Rho subfamily</fullName>
    </submittedName>
</protein>
<dbReference type="PROSITE" id="PS51420">
    <property type="entry name" value="RHO"/>
    <property type="match status" value="1"/>
</dbReference>
<name>A0A194XM47_MOLSC</name>
<evidence type="ECO:0000313" key="7">
    <source>
        <dbReference type="Proteomes" id="UP000070700"/>
    </source>
</evidence>
<dbReference type="InterPro" id="IPR003578">
    <property type="entry name" value="Small_GTPase_Rho"/>
</dbReference>
<evidence type="ECO:0000256" key="4">
    <source>
        <dbReference type="ARBA" id="ARBA00023134"/>
    </source>
</evidence>
<dbReference type="KEGG" id="psco:LY89DRAFT_428102"/>
<gene>
    <name evidence="6" type="ORF">LY89DRAFT_428102</name>
</gene>
<dbReference type="InParanoid" id="A0A194XM47"/>
<sequence length="168" mass="19346">MGFKEYLATGFGNFVAEIEVDGKHIELDIWDTPAQEDYDRARPLAYPDTHVVLICFSIDSPELVDNVEYRWISEISHFCPGIPILLIGTKKDLRYDQNTIEELRKTNQTPVTWEQGEELRRKIGAYKYLECSAKTGEGVREVFEHACRATLSASKKKKIRWSLFGKSQ</sequence>
<dbReference type="AlphaFoldDB" id="A0A194XM47"/>
<evidence type="ECO:0000256" key="1">
    <source>
        <dbReference type="ARBA" id="ARBA00004370"/>
    </source>
</evidence>
<dbReference type="Proteomes" id="UP000070700">
    <property type="component" value="Unassembled WGS sequence"/>
</dbReference>
<reference evidence="6 7" key="1">
    <citation type="submission" date="2015-10" db="EMBL/GenBank/DDBJ databases">
        <title>Full genome of DAOMC 229536 Phialocephala scopiformis, a fungal endophyte of spruce producing the potent anti-insectan compound rugulosin.</title>
        <authorList>
            <consortium name="DOE Joint Genome Institute"/>
            <person name="Walker A.K."/>
            <person name="Frasz S.L."/>
            <person name="Seifert K.A."/>
            <person name="Miller J.D."/>
            <person name="Mondo S.J."/>
            <person name="Labutti K."/>
            <person name="Lipzen A."/>
            <person name="Dockter R."/>
            <person name="Kennedy M."/>
            <person name="Grigoriev I.V."/>
            <person name="Spatafora J.W."/>
        </authorList>
    </citation>
    <scope>NUCLEOTIDE SEQUENCE [LARGE SCALE GENOMIC DNA]</scope>
    <source>
        <strain evidence="6 7">CBS 120377</strain>
    </source>
</reference>
<evidence type="ECO:0000256" key="2">
    <source>
        <dbReference type="ARBA" id="ARBA00022481"/>
    </source>
</evidence>
<proteinExistence type="predicted"/>
<evidence type="ECO:0000313" key="6">
    <source>
        <dbReference type="EMBL" id="KUJ21159.1"/>
    </source>
</evidence>
<keyword evidence="2" id="KW-0488">Methylation</keyword>
<accession>A0A194XM47</accession>
<dbReference type="SMART" id="SM00175">
    <property type="entry name" value="RAB"/>
    <property type="match status" value="1"/>
</dbReference>
<dbReference type="STRING" id="149040.A0A194XM47"/>
<evidence type="ECO:0000256" key="3">
    <source>
        <dbReference type="ARBA" id="ARBA00022741"/>
    </source>
</evidence>